<dbReference type="Pfam" id="PF13977">
    <property type="entry name" value="TetR_C_6"/>
    <property type="match status" value="1"/>
</dbReference>
<accession>A0ABW1X5Z9</accession>
<dbReference type="InterPro" id="IPR039538">
    <property type="entry name" value="BetI_C"/>
</dbReference>
<evidence type="ECO:0000256" key="5">
    <source>
        <dbReference type="PROSITE-ProRule" id="PRU00335"/>
    </source>
</evidence>
<dbReference type="SUPFAM" id="SSF46689">
    <property type="entry name" value="Homeodomain-like"/>
    <property type="match status" value="1"/>
</dbReference>
<dbReference type="PROSITE" id="PS50977">
    <property type="entry name" value="HTH_TETR_2"/>
    <property type="match status" value="1"/>
</dbReference>
<keyword evidence="4" id="KW-0804">Transcription</keyword>
<dbReference type="Proteomes" id="UP001596266">
    <property type="component" value="Unassembled WGS sequence"/>
</dbReference>
<dbReference type="InterPro" id="IPR009057">
    <property type="entry name" value="Homeodomain-like_sf"/>
</dbReference>
<evidence type="ECO:0000256" key="1">
    <source>
        <dbReference type="ARBA" id="ARBA00022491"/>
    </source>
</evidence>
<evidence type="ECO:0000256" key="4">
    <source>
        <dbReference type="ARBA" id="ARBA00023163"/>
    </source>
</evidence>
<comment type="caution">
    <text evidence="7">The sequence shown here is derived from an EMBL/GenBank/DDBJ whole genome shotgun (WGS) entry which is preliminary data.</text>
</comment>
<sequence>MPKLIDHRAREVAVAEAAWRVLEHSGVRGLSVRTVADEAGLAVGSLRRSFPSQFALVAFCVRLVAERVGARVRTLPHDGDPLVIAQQTLEQLLPLDLERRLEAQVWLSLSLEALADDDLRVVCDGLDHELRHLVSSVVSRLVGSRPSGQAPEELYAVVDGLALHLLRQDPEEATDWALDVLHRTLERIVADVSRETESVD</sequence>
<dbReference type="PANTHER" id="PTHR30055">
    <property type="entry name" value="HTH-TYPE TRANSCRIPTIONAL REGULATOR RUTR"/>
    <property type="match status" value="1"/>
</dbReference>
<organism evidence="7 8">
    <name type="scientific">Luteococcus sanguinis</name>
    <dbReference type="NCBI Taxonomy" id="174038"/>
    <lineage>
        <taxon>Bacteria</taxon>
        <taxon>Bacillati</taxon>
        <taxon>Actinomycetota</taxon>
        <taxon>Actinomycetes</taxon>
        <taxon>Propionibacteriales</taxon>
        <taxon>Propionibacteriaceae</taxon>
        <taxon>Luteococcus</taxon>
    </lineage>
</organism>
<reference evidence="8" key="1">
    <citation type="journal article" date="2019" name="Int. J. Syst. Evol. Microbiol.">
        <title>The Global Catalogue of Microorganisms (GCM) 10K type strain sequencing project: providing services to taxonomists for standard genome sequencing and annotation.</title>
        <authorList>
            <consortium name="The Broad Institute Genomics Platform"/>
            <consortium name="The Broad Institute Genome Sequencing Center for Infectious Disease"/>
            <person name="Wu L."/>
            <person name="Ma J."/>
        </authorList>
    </citation>
    <scope>NUCLEOTIDE SEQUENCE [LARGE SCALE GENOMIC DNA]</scope>
    <source>
        <strain evidence="8">CGMCC 1.15277</strain>
    </source>
</reference>
<feature type="DNA-binding region" description="H-T-H motif" evidence="5">
    <location>
        <begin position="31"/>
        <end position="50"/>
    </location>
</feature>
<keyword evidence="1" id="KW-0678">Repressor</keyword>
<keyword evidence="3 5" id="KW-0238">DNA-binding</keyword>
<dbReference type="Gene3D" id="1.10.357.10">
    <property type="entry name" value="Tetracycline Repressor, domain 2"/>
    <property type="match status" value="1"/>
</dbReference>
<protein>
    <submittedName>
        <fullName evidence="7">TetR/AcrR family transcriptional regulator</fullName>
    </submittedName>
</protein>
<evidence type="ECO:0000313" key="7">
    <source>
        <dbReference type="EMBL" id="MFC6397960.1"/>
    </source>
</evidence>
<evidence type="ECO:0000259" key="6">
    <source>
        <dbReference type="PROSITE" id="PS50977"/>
    </source>
</evidence>
<dbReference type="SUPFAM" id="SSF48498">
    <property type="entry name" value="Tetracyclin repressor-like, C-terminal domain"/>
    <property type="match status" value="1"/>
</dbReference>
<name>A0ABW1X5Z9_9ACTN</name>
<dbReference type="Pfam" id="PF00440">
    <property type="entry name" value="TetR_N"/>
    <property type="match status" value="1"/>
</dbReference>
<dbReference type="InterPro" id="IPR036271">
    <property type="entry name" value="Tet_transcr_reg_TetR-rel_C_sf"/>
</dbReference>
<evidence type="ECO:0000256" key="3">
    <source>
        <dbReference type="ARBA" id="ARBA00023125"/>
    </source>
</evidence>
<evidence type="ECO:0000256" key="2">
    <source>
        <dbReference type="ARBA" id="ARBA00023015"/>
    </source>
</evidence>
<dbReference type="InterPro" id="IPR050109">
    <property type="entry name" value="HTH-type_TetR-like_transc_reg"/>
</dbReference>
<keyword evidence="2" id="KW-0805">Transcription regulation</keyword>
<proteinExistence type="predicted"/>
<evidence type="ECO:0000313" key="8">
    <source>
        <dbReference type="Proteomes" id="UP001596266"/>
    </source>
</evidence>
<keyword evidence="8" id="KW-1185">Reference proteome</keyword>
<feature type="domain" description="HTH tetR-type" evidence="6">
    <location>
        <begin position="8"/>
        <end position="68"/>
    </location>
</feature>
<dbReference type="PANTHER" id="PTHR30055:SF234">
    <property type="entry name" value="HTH-TYPE TRANSCRIPTIONAL REGULATOR BETI"/>
    <property type="match status" value="1"/>
</dbReference>
<dbReference type="RefSeq" id="WP_343886775.1">
    <property type="nucleotide sequence ID" value="NZ_BAAAKI010000024.1"/>
</dbReference>
<dbReference type="EMBL" id="JBHSUA010000025">
    <property type="protein sequence ID" value="MFC6397960.1"/>
    <property type="molecule type" value="Genomic_DNA"/>
</dbReference>
<dbReference type="InterPro" id="IPR001647">
    <property type="entry name" value="HTH_TetR"/>
</dbReference>
<gene>
    <name evidence="7" type="ORF">ACFP57_13340</name>
</gene>